<dbReference type="eggNOG" id="ENOG502TH2H">
    <property type="taxonomic scope" value="Eukaryota"/>
</dbReference>
<keyword evidence="3 8" id="KW-1133">Transmembrane helix</keyword>
<organism evidence="9">
    <name type="scientific">Strongyloides ratti</name>
    <name type="common">Parasitic roundworm</name>
    <dbReference type="NCBI Taxonomy" id="34506"/>
    <lineage>
        <taxon>Eukaryota</taxon>
        <taxon>Metazoa</taxon>
        <taxon>Ecdysozoa</taxon>
        <taxon>Nematoda</taxon>
        <taxon>Chromadorea</taxon>
        <taxon>Rhabditida</taxon>
        <taxon>Tylenchina</taxon>
        <taxon>Panagrolaimomorpha</taxon>
        <taxon>Strongyloidoidea</taxon>
        <taxon>Strongyloididae</taxon>
        <taxon>Strongyloides</taxon>
    </lineage>
</organism>
<keyword evidence="2" id="KW-0256">Endoplasmic reticulum</keyword>
<accession>A0A090LEZ6</accession>
<dbReference type="AlphaFoldDB" id="A0A090LEZ6"/>
<evidence type="ECO:0000256" key="4">
    <source>
        <dbReference type="ARBA" id="ARBA00023136"/>
    </source>
</evidence>
<dbReference type="EMBL" id="LN609529">
    <property type="protein sequence ID" value="CEF68337.1"/>
    <property type="molecule type" value="Genomic_DNA"/>
</dbReference>
<keyword evidence="1 8" id="KW-0812">Transmembrane</keyword>
<dbReference type="GO" id="GO:0003746">
    <property type="term" value="F:translation elongation factor activity"/>
    <property type="evidence" value="ECO:0007669"/>
    <property type="project" value="UniProtKB-KW"/>
</dbReference>
<evidence type="ECO:0000256" key="2">
    <source>
        <dbReference type="ARBA" id="ARBA00022824"/>
    </source>
</evidence>
<dbReference type="RefSeq" id="XP_024507537.1">
    <property type="nucleotide sequence ID" value="XM_024654135.1"/>
</dbReference>
<dbReference type="GO" id="GO:0070072">
    <property type="term" value="P:vacuolar proton-transporting V-type ATPase complex assembly"/>
    <property type="evidence" value="ECO:0007669"/>
    <property type="project" value="InterPro"/>
</dbReference>
<proteinExistence type="predicted"/>
<evidence type="ECO:0000256" key="7">
    <source>
        <dbReference type="SAM" id="MobiDB-lite"/>
    </source>
</evidence>
<protein>
    <submittedName>
        <fullName evidence="9">Occludin/RNA polymerase II elongation factor, ELL domain and Vacuolar ATPase assembly integral membrane protein VMA21-like domain and Origin recognition complex, subunit 3 family-containing protein</fullName>
    </submittedName>
</protein>
<dbReference type="WormBase" id="SRAE_2000299500">
    <property type="protein sequence ID" value="SRP04549"/>
    <property type="gene ID" value="WBGene00263214"/>
</dbReference>
<keyword evidence="4 8" id="KW-0472">Membrane</keyword>
<dbReference type="GeneID" id="36380707"/>
<feature type="compositionally biased region" description="Acidic residues" evidence="7">
    <location>
        <begin position="557"/>
        <end position="588"/>
    </location>
</feature>
<keyword evidence="6" id="KW-0175">Coiled coil</keyword>
<evidence type="ECO:0000313" key="11">
    <source>
        <dbReference type="WBParaSite" id="SRAE_2000299500.1"/>
    </source>
</evidence>
<sequence length="678" mass="79614">MEDLLKKVEEAIESSNGLDNLDEVIKKFNNTKKDDLIPTIIFERGFCDVTRRLENLSNDLIVINSNDQLFDIPTFIKLLLARVNNIFSASCNSVTDLKHFHLPADRTEKLYIIIKHTESFPSVTIDKIISTLYEVKLPVILICCVSTSDNSLFVKCSRSNYLLLDVKYASINSPEIIFDGIWNKIQLDKTNNFIFDYEIIDKARETFFNYSYSIKDVHKYLELSIAFHFSKIKNGHVITDKSNNFSYYKNIFVDTLTLLHEMTKEYYSKKSIWYLYSMICTDKNLFDTKNDCEFNKWLSMWNVWCKEKLIEYLERIKIIINMDGCDFLESLCCEVDDLLKRLNTLDSRIADLKNQPVELTNIKQDEIKKTSKKNKNYISRHERAKKLMDRMEHIKNCDLFSKDKKDIFAFLSLFFKTTFNYLFDATSSSYYFIKYAPIIQTLTNPPSDYFIDIDLNHLLNNSDQYFNPNTTDILDVPLSYKILQSLTNIHSTKPISIEKWKQAFINDCSSDDKILLYSEVEIVNPEDCTDNGKKEEKSEENDLNDENKEKSEHNTEDEMEDTENETENNTCDEEENMSDEEIESETEEDKWYGSDSRKKAINNLIYYSILMFVFPLLTMYLSYQFVFIDYFYYDTDTAAMYSGLIAAGIVYIVIISFIWEAYNEEKDAEVRKKALKSD</sequence>
<dbReference type="OrthoDB" id="5873452at2759"/>
<name>A0A090LEZ6_STRRB</name>
<dbReference type="CTD" id="36380707"/>
<dbReference type="InterPro" id="IPR019013">
    <property type="entry name" value="Vma21"/>
</dbReference>
<keyword evidence="10" id="KW-1185">Reference proteome</keyword>
<dbReference type="GO" id="GO:0031410">
    <property type="term" value="C:cytoplasmic vesicle"/>
    <property type="evidence" value="ECO:0007669"/>
    <property type="project" value="UniProtKB-KW"/>
</dbReference>
<gene>
    <name evidence="9 11 12" type="ORF">SRAE_2000299500</name>
</gene>
<evidence type="ECO:0000256" key="3">
    <source>
        <dbReference type="ARBA" id="ARBA00022989"/>
    </source>
</evidence>
<keyword evidence="9" id="KW-0251">Elongation factor</keyword>
<evidence type="ECO:0000256" key="6">
    <source>
        <dbReference type="SAM" id="Coils"/>
    </source>
</evidence>
<evidence type="ECO:0000256" key="5">
    <source>
        <dbReference type="ARBA" id="ARBA00023329"/>
    </source>
</evidence>
<feature type="transmembrane region" description="Helical" evidence="8">
    <location>
        <begin position="604"/>
        <end position="626"/>
    </location>
</feature>
<dbReference type="WBParaSite" id="SRAE_2000299500.1">
    <property type="protein sequence ID" value="SRAE_2000299500.1"/>
    <property type="gene ID" value="WBGene00263214"/>
</dbReference>
<reference evidence="11" key="2">
    <citation type="submission" date="2020-12" db="UniProtKB">
        <authorList>
            <consortium name="WormBaseParasite"/>
        </authorList>
    </citation>
    <scope>IDENTIFICATION</scope>
</reference>
<evidence type="ECO:0000313" key="12">
    <source>
        <dbReference type="WormBase" id="SRAE_2000299500"/>
    </source>
</evidence>
<feature type="compositionally biased region" description="Basic and acidic residues" evidence="7">
    <location>
        <begin position="545"/>
        <end position="556"/>
    </location>
</feature>
<dbReference type="Proteomes" id="UP000035682">
    <property type="component" value="Unplaced"/>
</dbReference>
<keyword evidence="5" id="KW-0968">Cytoplasmic vesicle</keyword>
<feature type="region of interest" description="Disordered" evidence="7">
    <location>
        <begin position="526"/>
        <end position="590"/>
    </location>
</feature>
<evidence type="ECO:0000256" key="8">
    <source>
        <dbReference type="SAM" id="Phobius"/>
    </source>
</evidence>
<evidence type="ECO:0000313" key="9">
    <source>
        <dbReference type="EMBL" id="CEF68337.1"/>
    </source>
</evidence>
<dbReference type="STRING" id="34506.A0A090LEZ6"/>
<feature type="coiled-coil region" evidence="6">
    <location>
        <begin position="328"/>
        <end position="355"/>
    </location>
</feature>
<evidence type="ECO:0000256" key="1">
    <source>
        <dbReference type="ARBA" id="ARBA00022692"/>
    </source>
</evidence>
<dbReference type="Pfam" id="PF09446">
    <property type="entry name" value="VMA21"/>
    <property type="match status" value="1"/>
</dbReference>
<feature type="transmembrane region" description="Helical" evidence="8">
    <location>
        <begin position="638"/>
        <end position="662"/>
    </location>
</feature>
<keyword evidence="9" id="KW-0648">Protein biosynthesis</keyword>
<reference evidence="9 10" key="1">
    <citation type="submission" date="2014-09" db="EMBL/GenBank/DDBJ databases">
        <authorList>
            <person name="Martin A.A."/>
        </authorList>
    </citation>
    <scope>NUCLEOTIDE SEQUENCE</scope>
    <source>
        <strain evidence="10">ED321</strain>
        <strain evidence="9">ED321 Heterogonic</strain>
    </source>
</reference>
<evidence type="ECO:0000313" key="10">
    <source>
        <dbReference type="Proteomes" id="UP000035682"/>
    </source>
</evidence>